<name>A0A813LUD2_POLGL</name>
<dbReference type="EMBL" id="CAJNNW010036878">
    <property type="protein sequence ID" value="CAE8738074.1"/>
    <property type="molecule type" value="Genomic_DNA"/>
</dbReference>
<organism evidence="1 2">
    <name type="scientific">Polarella glacialis</name>
    <name type="common">Dinoflagellate</name>
    <dbReference type="NCBI Taxonomy" id="89957"/>
    <lineage>
        <taxon>Eukaryota</taxon>
        <taxon>Sar</taxon>
        <taxon>Alveolata</taxon>
        <taxon>Dinophyceae</taxon>
        <taxon>Suessiales</taxon>
        <taxon>Suessiaceae</taxon>
        <taxon>Polarella</taxon>
    </lineage>
</organism>
<dbReference type="AlphaFoldDB" id="A0A813LUD2"/>
<sequence>FDSATAVTSLVWHSNGSQFLASSRGDIGVFSRSSSSAVARIPLPGGPASTVSLLRWADSPSLAAPPAGGEAQPADLAAASLEQLARWGEEWDAAALAEREVFITTGLSNSMIERPSNPDAAALSLDCDTRNDSERNFWSAFRDSFSTKGLFAAETISLAWRKWKQWETFTDGMDFAGAWDGRAIVPLAGEYDTRGNSVHTPVHSKRDWIKAMQQSQWQLLHGKQPNWSEDNLIGFLKCPVGFVLVQYVVYMVQKTKLNLPLEQRQEGVDSVLCAFDGLVTGVLDHLESSNWNASSFDLAVNLNVKTGEDRYFASYDHYFQARPTPLPRLTSWREDWPEHRAWLGPAACRTWGRRQGGPEPLRVALVGEHGSSNLEHLSALTAALAEATSRDNCDAGALLPDKISVGHFFTYLWSLAGVAEGDEIQKSLRMTWEAFWGEPMTASAGRSTESNKTLWTVERAVWTLREYAHREPFLRAAQLIVCSEPLWLCVLLHAARGSQGLLIRAAGAGRAMCLLWHFDQLFGASELPNYWPLVRAMAADMLPSGTLSATSRMTAEMLEYQAGIRAPYVPILSLHVGAAAPYAPNSSQVLFFRSNLVAGAMFRQVLQLLIAEMQPEAAPSIVFMDSAMSYAEIASYKAVAMLPHTPVALRLSDVYSMGSPLLVPDEPLIHKFVWPDDPFPLADVAVDQDAPDRSQPPYSPFEFHSEAKRAWKFLDARHYWLQFVEWRLRPHLVRFRSAREFLQKFGFNLDGNINVGGTSHQREGPAEPGAAEEGGDGILAGCDRYVTVVKLPAATSSQRCFAPAEIQEVPDQRPDIAQKRLSDVLQKIRTAITMHVSDSMSTYLRRQPSNFLEALSCWEHGVQYKYGLALWIKVYLILMITLSSTMFVHLLPCLLQLLTVLGAEVPAGHHESTSSCLLQQGKRSTPDRLAHEAADPYSLALELESELEKDLQDPKWQWWLDLPEVDDQPASVKLAILLFIKDEVGNSKAWLDWIRSARRHGLHLEFLIHAYGIGPKEQENATATWPAEFRQSLLPQRAHTAWCDLVDAQVLLMRSAMADPAISHMVFVDTASIPVELPWVIYEQLALASESRFCNSIHRKRAETWSLIRRSHARLLVNNHDGLRNQVLDKFHLASEDLKPKKVCLEEMMWRWPLVLRDRRRQDMGNRSQLMDACVMFADWQTPGNPTKRRRNWEGGFNLCEDCDALRACNRIGKATFGALTQPAFEPWFARKFEEGALSEEVLDTADSWTAPGGLELGDGSNRLTR</sequence>
<dbReference type="Proteomes" id="UP000626109">
    <property type="component" value="Unassembled WGS sequence"/>
</dbReference>
<reference evidence="1" key="1">
    <citation type="submission" date="2021-02" db="EMBL/GenBank/DDBJ databases">
        <authorList>
            <person name="Dougan E. K."/>
            <person name="Rhodes N."/>
            <person name="Thang M."/>
            <person name="Chan C."/>
        </authorList>
    </citation>
    <scope>NUCLEOTIDE SEQUENCE</scope>
</reference>
<proteinExistence type="predicted"/>
<comment type="caution">
    <text evidence="1">The sequence shown here is derived from an EMBL/GenBank/DDBJ whole genome shotgun (WGS) entry which is preliminary data.</text>
</comment>
<evidence type="ECO:0000313" key="2">
    <source>
        <dbReference type="Proteomes" id="UP000626109"/>
    </source>
</evidence>
<protein>
    <submittedName>
        <fullName evidence="1">Uncharacterized protein</fullName>
    </submittedName>
</protein>
<evidence type="ECO:0000313" key="1">
    <source>
        <dbReference type="EMBL" id="CAE8738074.1"/>
    </source>
</evidence>
<feature type="non-terminal residue" evidence="1">
    <location>
        <position position="1"/>
    </location>
</feature>
<accession>A0A813LUD2</accession>
<gene>
    <name evidence="1" type="ORF">PGLA2088_LOCUS49033</name>
</gene>